<reference evidence="1" key="1">
    <citation type="submission" date="2021-03" db="EMBL/GenBank/DDBJ databases">
        <authorList>
            <person name="Tran Van P."/>
        </authorList>
    </citation>
    <scope>NUCLEOTIDE SEQUENCE</scope>
</reference>
<accession>A0ABN7PLV1</accession>
<evidence type="ECO:0000313" key="1">
    <source>
        <dbReference type="EMBL" id="CAG2068711.1"/>
    </source>
</evidence>
<dbReference type="EMBL" id="CAJPIN010099638">
    <property type="protein sequence ID" value="CAG2068711.1"/>
    <property type="molecule type" value="Genomic_DNA"/>
</dbReference>
<sequence length="64" mass="7368">MMTLLLCGKESLPKRRECKKAGNIGCVCFTQRCRRQIKNWCFGHLRTAPERLSYPQTSLKPVSP</sequence>
<name>A0ABN7PLV1_TIMPD</name>
<proteinExistence type="predicted"/>
<evidence type="ECO:0000313" key="2">
    <source>
        <dbReference type="Proteomes" id="UP001153148"/>
    </source>
</evidence>
<keyword evidence="2" id="KW-1185">Reference proteome</keyword>
<protein>
    <submittedName>
        <fullName evidence="1">Uncharacterized protein</fullName>
    </submittedName>
</protein>
<comment type="caution">
    <text evidence="1">The sequence shown here is derived from an EMBL/GenBank/DDBJ whole genome shotgun (WGS) entry which is preliminary data.</text>
</comment>
<organism evidence="1 2">
    <name type="scientific">Timema podura</name>
    <name type="common">Walking stick</name>
    <dbReference type="NCBI Taxonomy" id="61482"/>
    <lineage>
        <taxon>Eukaryota</taxon>
        <taxon>Metazoa</taxon>
        <taxon>Ecdysozoa</taxon>
        <taxon>Arthropoda</taxon>
        <taxon>Hexapoda</taxon>
        <taxon>Insecta</taxon>
        <taxon>Pterygota</taxon>
        <taxon>Neoptera</taxon>
        <taxon>Polyneoptera</taxon>
        <taxon>Phasmatodea</taxon>
        <taxon>Timematodea</taxon>
        <taxon>Timematoidea</taxon>
        <taxon>Timematidae</taxon>
        <taxon>Timema</taxon>
    </lineage>
</organism>
<dbReference type="Proteomes" id="UP001153148">
    <property type="component" value="Unassembled WGS sequence"/>
</dbReference>
<gene>
    <name evidence="1" type="ORF">TPAB3V08_LOCUS15654</name>
</gene>